<reference evidence="8" key="1">
    <citation type="submission" date="2012-12" db="EMBL/GenBank/DDBJ databases">
        <authorList>
            <person name="Hellsten U."/>
            <person name="Grimwood J."/>
            <person name="Chapman J.A."/>
            <person name="Shapiro H."/>
            <person name="Aerts A."/>
            <person name="Otillar R.P."/>
            <person name="Terry A.Y."/>
            <person name="Boore J.L."/>
            <person name="Simakov O."/>
            <person name="Marletaz F."/>
            <person name="Cho S.-J."/>
            <person name="Edsinger-Gonzales E."/>
            <person name="Havlak P."/>
            <person name="Kuo D.-H."/>
            <person name="Larsson T."/>
            <person name="Lv J."/>
            <person name="Arendt D."/>
            <person name="Savage R."/>
            <person name="Osoegawa K."/>
            <person name="de Jong P."/>
            <person name="Lindberg D.R."/>
            <person name="Seaver E.C."/>
            <person name="Weisblat D.A."/>
            <person name="Putnam N.H."/>
            <person name="Grigoriev I.V."/>
            <person name="Rokhsar D.S."/>
        </authorList>
    </citation>
    <scope>NUCLEOTIDE SEQUENCE</scope>
</reference>
<dbReference type="EMBL" id="KB097650">
    <property type="protein sequence ID" value="ESN92354.1"/>
    <property type="molecule type" value="Genomic_DNA"/>
</dbReference>
<dbReference type="OMA" id="CSINSRI"/>
<evidence type="ECO:0000256" key="3">
    <source>
        <dbReference type="ARBA" id="ARBA00023242"/>
    </source>
</evidence>
<dbReference type="SMART" id="SM00360">
    <property type="entry name" value="RRM"/>
    <property type="match status" value="1"/>
</dbReference>
<organism evidence="7 8">
    <name type="scientific">Helobdella robusta</name>
    <name type="common">Californian leech</name>
    <dbReference type="NCBI Taxonomy" id="6412"/>
    <lineage>
        <taxon>Eukaryota</taxon>
        <taxon>Metazoa</taxon>
        <taxon>Spiralia</taxon>
        <taxon>Lophotrochozoa</taxon>
        <taxon>Annelida</taxon>
        <taxon>Clitellata</taxon>
        <taxon>Hirudinea</taxon>
        <taxon>Rhynchobdellida</taxon>
        <taxon>Glossiphoniidae</taxon>
        <taxon>Helobdella</taxon>
    </lineage>
</organism>
<evidence type="ECO:0000256" key="4">
    <source>
        <dbReference type="PROSITE-ProRule" id="PRU00176"/>
    </source>
</evidence>
<dbReference type="GeneID" id="20216995"/>
<dbReference type="RefSeq" id="XP_009029536.1">
    <property type="nucleotide sequence ID" value="XM_009031288.1"/>
</dbReference>
<keyword evidence="3" id="KW-0539">Nucleus</keyword>
<protein>
    <recommendedName>
        <fullName evidence="5">RRM domain-containing protein</fullName>
    </recommendedName>
</protein>
<evidence type="ECO:0000313" key="7">
    <source>
        <dbReference type="EnsemblMetazoa" id="HelroP89594"/>
    </source>
</evidence>
<dbReference type="SUPFAM" id="SSF54928">
    <property type="entry name" value="RNA-binding domain, RBD"/>
    <property type="match status" value="1"/>
</dbReference>
<evidence type="ECO:0000256" key="2">
    <source>
        <dbReference type="ARBA" id="ARBA00022884"/>
    </source>
</evidence>
<dbReference type="InterPro" id="IPR012677">
    <property type="entry name" value="Nucleotide-bd_a/b_plait_sf"/>
</dbReference>
<gene>
    <name evidence="7" type="primary">20216995</name>
    <name evidence="6" type="ORF">HELRODRAFT_89594</name>
</gene>
<evidence type="ECO:0000256" key="1">
    <source>
        <dbReference type="ARBA" id="ARBA00004604"/>
    </source>
</evidence>
<keyword evidence="2 4" id="KW-0694">RNA-binding</keyword>
<dbReference type="OrthoDB" id="21467at2759"/>
<reference evidence="7" key="3">
    <citation type="submission" date="2015-06" db="UniProtKB">
        <authorList>
            <consortium name="EnsemblMetazoa"/>
        </authorList>
    </citation>
    <scope>IDENTIFICATION</scope>
</reference>
<dbReference type="PROSITE" id="PS50102">
    <property type="entry name" value="RRM"/>
    <property type="match status" value="1"/>
</dbReference>
<dbReference type="CDD" id="cd12307">
    <property type="entry name" value="RRM_NIFK_like"/>
    <property type="match status" value="1"/>
</dbReference>
<dbReference type="eggNOG" id="KOG4208">
    <property type="taxonomic scope" value="Eukaryota"/>
</dbReference>
<dbReference type="PANTHER" id="PTHR46754">
    <property type="entry name" value="MKI67 FHA DOMAIN-INTERACTING NUCLEOLAR PHOSPHOPROTEIN"/>
    <property type="match status" value="1"/>
</dbReference>
<dbReference type="HOGENOM" id="CLU_2475262_0_0_1"/>
<accession>T1G7E8</accession>
<keyword evidence="8" id="KW-1185">Reference proteome</keyword>
<dbReference type="InterPro" id="IPR035979">
    <property type="entry name" value="RBD_domain_sf"/>
</dbReference>
<dbReference type="Gene3D" id="3.30.70.330">
    <property type="match status" value="1"/>
</dbReference>
<dbReference type="InParanoid" id="T1G7E8"/>
<dbReference type="AlphaFoldDB" id="T1G7E8"/>
<dbReference type="GO" id="GO:0005730">
    <property type="term" value="C:nucleolus"/>
    <property type="evidence" value="ECO:0007669"/>
    <property type="project" value="UniProtKB-SubCell"/>
</dbReference>
<reference evidence="6 8" key="2">
    <citation type="journal article" date="2013" name="Nature">
        <title>Insights into bilaterian evolution from three spiralian genomes.</title>
        <authorList>
            <person name="Simakov O."/>
            <person name="Marletaz F."/>
            <person name="Cho S.J."/>
            <person name="Edsinger-Gonzales E."/>
            <person name="Havlak P."/>
            <person name="Hellsten U."/>
            <person name="Kuo D.H."/>
            <person name="Larsson T."/>
            <person name="Lv J."/>
            <person name="Arendt D."/>
            <person name="Savage R."/>
            <person name="Osoegawa K."/>
            <person name="de Jong P."/>
            <person name="Grimwood J."/>
            <person name="Chapman J.A."/>
            <person name="Shapiro H."/>
            <person name="Aerts A."/>
            <person name="Otillar R.P."/>
            <person name="Terry A.Y."/>
            <person name="Boore J.L."/>
            <person name="Grigoriev I.V."/>
            <person name="Lindberg D.R."/>
            <person name="Seaver E.C."/>
            <person name="Weisblat D.A."/>
            <person name="Putnam N.H."/>
            <person name="Rokhsar D.S."/>
        </authorList>
    </citation>
    <scope>NUCLEOTIDE SEQUENCE</scope>
</reference>
<evidence type="ECO:0000313" key="8">
    <source>
        <dbReference type="Proteomes" id="UP000015101"/>
    </source>
</evidence>
<dbReference type="EMBL" id="AMQM01007645">
    <property type="status" value="NOT_ANNOTATED_CDS"/>
    <property type="molecule type" value="Genomic_DNA"/>
</dbReference>
<dbReference type="CTD" id="20216995"/>
<dbReference type="KEGG" id="hro:HELRODRAFT_89594"/>
<dbReference type="Proteomes" id="UP000015101">
    <property type="component" value="Unassembled WGS sequence"/>
</dbReference>
<evidence type="ECO:0000313" key="6">
    <source>
        <dbReference type="EMBL" id="ESN92354.1"/>
    </source>
</evidence>
<evidence type="ECO:0000259" key="5">
    <source>
        <dbReference type="PROSITE" id="PS50102"/>
    </source>
</evidence>
<name>T1G7E8_HELRO</name>
<dbReference type="EnsemblMetazoa" id="HelroT89594">
    <property type="protein sequence ID" value="HelroP89594"/>
    <property type="gene ID" value="HelroG89594"/>
</dbReference>
<comment type="subcellular location">
    <subcellularLocation>
        <location evidence="1">Nucleus</location>
        <location evidence="1">Nucleolus</location>
    </subcellularLocation>
</comment>
<dbReference type="InterPro" id="IPR000504">
    <property type="entry name" value="RRM_dom"/>
</dbReference>
<sequence>KSKSMKKVASPDNRGVILVRHIPHGFYEPQMKKYFEQFGEVTKLRLLRSNKTGRSKGSAFVEFENDEVARIVSDAMKDYLMFRRRVMC</sequence>
<feature type="domain" description="RRM" evidence="5">
    <location>
        <begin position="15"/>
        <end position="88"/>
    </location>
</feature>
<dbReference type="STRING" id="6412.T1G7E8"/>
<dbReference type="GO" id="GO:0003723">
    <property type="term" value="F:RNA binding"/>
    <property type="evidence" value="ECO:0007669"/>
    <property type="project" value="UniProtKB-UniRule"/>
</dbReference>
<proteinExistence type="predicted"/>
<dbReference type="Pfam" id="PF00076">
    <property type="entry name" value="RRM_1"/>
    <property type="match status" value="1"/>
</dbReference>